<sequence length="57" mass="6604">MNGKIDLLNIRTVAYPVTKALEKIRNCLNFKLNLYLRGFGKNGKLYFNWVSLPNKTT</sequence>
<dbReference type="AlphaFoldDB" id="A0A7J9S6J1"/>
<evidence type="ECO:0000313" key="1">
    <source>
        <dbReference type="EMBL" id="MBB6401910.1"/>
    </source>
</evidence>
<comment type="caution">
    <text evidence="1">The sequence shown here is derived from an EMBL/GenBank/DDBJ whole genome shotgun (WGS) entry which is preliminary data.</text>
</comment>
<dbReference type="EMBL" id="JACHEC010000002">
    <property type="protein sequence ID" value="MBB6401910.1"/>
    <property type="molecule type" value="Genomic_DNA"/>
</dbReference>
<reference evidence="1 2" key="1">
    <citation type="submission" date="2020-08" db="EMBL/GenBank/DDBJ databases">
        <title>Genomic Encyclopedia of Type Strains, Phase IV (KMG-V): Genome sequencing to study the core and pangenomes of soil and plant-associated prokaryotes.</title>
        <authorList>
            <person name="Whitman W."/>
        </authorList>
    </citation>
    <scope>NUCLEOTIDE SEQUENCE [LARGE SCALE GENOMIC DNA]</scope>
    <source>
        <strain evidence="1 2">C11</strain>
    </source>
</reference>
<accession>A0A7J9S6J1</accession>
<organism evidence="1 2">
    <name type="scientific">Methanococcus maripaludis</name>
    <name type="common">Methanococcus deltae</name>
    <dbReference type="NCBI Taxonomy" id="39152"/>
    <lineage>
        <taxon>Archaea</taxon>
        <taxon>Methanobacteriati</taxon>
        <taxon>Methanobacteriota</taxon>
        <taxon>Methanomada group</taxon>
        <taxon>Methanococci</taxon>
        <taxon>Methanococcales</taxon>
        <taxon>Methanococcaceae</taxon>
        <taxon>Methanococcus</taxon>
    </lineage>
</organism>
<name>A0A7J9S6J1_METMI</name>
<dbReference type="Proteomes" id="UP000536195">
    <property type="component" value="Unassembled WGS sequence"/>
</dbReference>
<evidence type="ECO:0000313" key="2">
    <source>
        <dbReference type="Proteomes" id="UP000536195"/>
    </source>
</evidence>
<gene>
    <name evidence="1" type="ORF">HNP92_001215</name>
</gene>
<proteinExistence type="predicted"/>
<protein>
    <submittedName>
        <fullName evidence="1">Uncharacterized protein</fullName>
    </submittedName>
</protein>